<feature type="region of interest" description="Disordered" evidence="1">
    <location>
        <begin position="77"/>
        <end position="100"/>
    </location>
</feature>
<organism evidence="3 4">
    <name type="scientific">Thalictrum thalictroides</name>
    <name type="common">Rue-anemone</name>
    <name type="synonym">Anemone thalictroides</name>
    <dbReference type="NCBI Taxonomy" id="46969"/>
    <lineage>
        <taxon>Eukaryota</taxon>
        <taxon>Viridiplantae</taxon>
        <taxon>Streptophyta</taxon>
        <taxon>Embryophyta</taxon>
        <taxon>Tracheophyta</taxon>
        <taxon>Spermatophyta</taxon>
        <taxon>Magnoliopsida</taxon>
        <taxon>Ranunculales</taxon>
        <taxon>Ranunculaceae</taxon>
        <taxon>Thalictroideae</taxon>
        <taxon>Thalictrum</taxon>
    </lineage>
</organism>
<evidence type="ECO:0000313" key="3">
    <source>
        <dbReference type="EMBL" id="KAF5192507.1"/>
    </source>
</evidence>
<evidence type="ECO:0000256" key="1">
    <source>
        <dbReference type="SAM" id="MobiDB-lite"/>
    </source>
</evidence>
<dbReference type="PANTHER" id="PTHR13233:SF0">
    <property type="entry name" value="MICROSPHERULE PROTEIN 1"/>
    <property type="match status" value="1"/>
</dbReference>
<dbReference type="GO" id="GO:0045944">
    <property type="term" value="P:positive regulation of transcription by RNA polymerase II"/>
    <property type="evidence" value="ECO:0007669"/>
    <property type="project" value="TreeGrafter"/>
</dbReference>
<proteinExistence type="predicted"/>
<feature type="domain" description="Microspherule protein N-terminal" evidence="2">
    <location>
        <begin position="9"/>
        <end position="72"/>
    </location>
</feature>
<dbReference type="InterPro" id="IPR037912">
    <property type="entry name" value="MCRS1"/>
</dbReference>
<reference evidence="3 4" key="1">
    <citation type="submission" date="2020-06" db="EMBL/GenBank/DDBJ databases">
        <title>Transcriptomic and genomic resources for Thalictrum thalictroides and T. hernandezii: Facilitating candidate gene discovery in an emerging model plant lineage.</title>
        <authorList>
            <person name="Arias T."/>
            <person name="Riano-Pachon D.M."/>
            <person name="Di Stilio V.S."/>
        </authorList>
    </citation>
    <scope>NUCLEOTIDE SEQUENCE [LARGE SCALE GENOMIC DNA]</scope>
    <source>
        <strain evidence="4">cv. WT478/WT964</strain>
        <tissue evidence="3">Leaves</tissue>
    </source>
</reference>
<keyword evidence="4" id="KW-1185">Reference proteome</keyword>
<evidence type="ECO:0000259" key="2">
    <source>
        <dbReference type="Pfam" id="PF13325"/>
    </source>
</evidence>
<gene>
    <name evidence="3" type="ORF">FRX31_017906</name>
</gene>
<sequence>MVAPLLINWIPEDDLKLKNAVQAGASLEALAKGAVRFSRRYTIHEIKNRWHSLLYDPDTSALASAHMVELELSSASNSNNSLSDIKGNGNPKKRKDESVRRHYYEERKRLRSLFHIESPLHNGNGLEGGCEESVRINNENTMGACMVEDTVVDHLNNDYDTNFDMVSYGVPQVSTGDVPAGTDDTAAHVFHSNDHDSLVGEIPGGNCFFDFPEDVSYILDDEAIGSDIAHCFDDDAINALDEKLDFLDPLGVQETGPPEVLPFESANLTTTSCEFDPVNNNPVITHSGFGHSAGELVGHVDDATQVSSSGYNVVHSDCHLEDILFDDGLTNSRAVSEGDFLDLSFSPLIFTNEMNDDGKEMTDCFDLSSLFHSSPNDVHQDDMSSFTEPRASAAMDSCSTIDDIACPEELNAVGGTLQSGNMTCDSDNSVPSSTLTLDPHPEYRDGVICCTLNTEDPDIPCNDDVYFPNLLPCPLVSAEVQHNTDEDGSSFPLSTTDFSVSGMTSEHGLNPAEKEEEALATSGVAGPQILAEISSIDPICDAASRRIGIVGGEQTQCGSAQFTPYSISPGELKEDAANVEQWKLSDSLLERSVHSLENNENHPWNIINDYKQEPGLPCATEYYVAEDYGSDLLMSEPAVNPQLLNQEEQPFEDDNDVPHFPDIETVILGMDLGSFDQDSCIGMNVSRYQHEQAKRKILKLEHSGHTQRAIASHSAFAIFYGRFLKYYIKKPKVTLGRVTDDVSVDIDLAKEGHANKISRRQDVAENAVNLDLLWIPVWDLLNGDFRVS</sequence>
<dbReference type="GO" id="GO:0044545">
    <property type="term" value="C:NSL complex"/>
    <property type="evidence" value="ECO:0007669"/>
    <property type="project" value="TreeGrafter"/>
</dbReference>
<name>A0A7J6W6G6_THATH</name>
<comment type="caution">
    <text evidence="3">The sequence shown here is derived from an EMBL/GenBank/DDBJ whole genome shotgun (WGS) entry which is preliminary data.</text>
</comment>
<dbReference type="OrthoDB" id="10262769at2759"/>
<dbReference type="GO" id="GO:0002151">
    <property type="term" value="F:G-quadruplex RNA binding"/>
    <property type="evidence" value="ECO:0007669"/>
    <property type="project" value="InterPro"/>
</dbReference>
<dbReference type="InterPro" id="IPR025999">
    <property type="entry name" value="MCRS_N"/>
</dbReference>
<accession>A0A7J6W6G6</accession>
<dbReference type="PANTHER" id="PTHR13233">
    <property type="entry name" value="MICROSPHERULE PROTEIN 1"/>
    <property type="match status" value="1"/>
</dbReference>
<dbReference type="EMBL" id="JABWDY010021245">
    <property type="protein sequence ID" value="KAF5192507.1"/>
    <property type="molecule type" value="Genomic_DNA"/>
</dbReference>
<dbReference type="AlphaFoldDB" id="A0A7J6W6G6"/>
<dbReference type="GO" id="GO:0031011">
    <property type="term" value="C:Ino80 complex"/>
    <property type="evidence" value="ECO:0007669"/>
    <property type="project" value="InterPro"/>
</dbReference>
<evidence type="ECO:0000313" key="4">
    <source>
        <dbReference type="Proteomes" id="UP000554482"/>
    </source>
</evidence>
<dbReference type="GO" id="GO:0071339">
    <property type="term" value="C:MLL1 complex"/>
    <property type="evidence" value="ECO:0007669"/>
    <property type="project" value="InterPro"/>
</dbReference>
<protein>
    <submittedName>
        <fullName evidence="3">Forkhead-associated (FHA) domain</fullName>
    </submittedName>
</protein>
<dbReference type="Pfam" id="PF13325">
    <property type="entry name" value="MCRS_N"/>
    <property type="match status" value="1"/>
</dbReference>
<dbReference type="Proteomes" id="UP000554482">
    <property type="component" value="Unassembled WGS sequence"/>
</dbReference>